<evidence type="ECO:0000313" key="1">
    <source>
        <dbReference type="EMBL" id="ANB74921.1"/>
    </source>
</evidence>
<evidence type="ECO:0000313" key="2">
    <source>
        <dbReference type="Proteomes" id="UP000076852"/>
    </source>
</evidence>
<dbReference type="KEGG" id="buz:AYM40_20945"/>
<gene>
    <name evidence="1" type="ORF">AYM40_20945</name>
</gene>
<dbReference type="Proteomes" id="UP000076852">
    <property type="component" value="Chromosome 2"/>
</dbReference>
<protein>
    <recommendedName>
        <fullName evidence="3">Adenylate kinase</fullName>
    </recommendedName>
</protein>
<reference evidence="1 2" key="1">
    <citation type="journal article" date="2016" name="Gene">
        <title>PacBio SMRT assembly of a complex multi-replicon genome reveals chlorocatechol degradative operon in a region of genome plasticity.</title>
        <authorList>
            <person name="Ricker N."/>
            <person name="Shen S.Y."/>
            <person name="Goordial J."/>
            <person name="Jin S."/>
            <person name="Fulthorpe R.R."/>
        </authorList>
    </citation>
    <scope>NUCLEOTIDE SEQUENCE [LARGE SCALE GENOMIC DNA]</scope>
    <source>
        <strain evidence="1 2">OLGA172</strain>
    </source>
</reference>
<keyword evidence="2" id="KW-1185">Reference proteome</keyword>
<dbReference type="AlphaFoldDB" id="A0A160FQA5"/>
<dbReference type="SUPFAM" id="SSF52540">
    <property type="entry name" value="P-loop containing nucleoside triphosphate hydrolases"/>
    <property type="match status" value="1"/>
</dbReference>
<organism evidence="1 2">
    <name type="scientific">Paraburkholderia phytofirmans OLGA172</name>
    <dbReference type="NCBI Taxonomy" id="1417228"/>
    <lineage>
        <taxon>Bacteria</taxon>
        <taxon>Pseudomonadati</taxon>
        <taxon>Pseudomonadota</taxon>
        <taxon>Betaproteobacteria</taxon>
        <taxon>Burkholderiales</taxon>
        <taxon>Burkholderiaceae</taxon>
        <taxon>Paraburkholderia</taxon>
    </lineage>
</organism>
<dbReference type="STRING" id="1804984.AYM40_20945"/>
<proteinExistence type="predicted"/>
<sequence length="223" mass="24823">MAFVRGQHICKAQVHHRQQSGNESDEMGKVVYLTGAPATGKSTLCQRVAQLVPDLRVLSYSTLLRDYIERKHGLQFAEDGIRKQSALVVTRGDVAEVDEWLINEVEASRPTRDVIIDSHPVTKEEYGFRVTPFSVNNLKRLDADTFICLYASPQVLADRIRTNPAGRPLPTEFELAMHVQTQVSLATQYGLLLEKSCYLLDSAVDMDVLAAAVLTTAKLQRAP</sequence>
<evidence type="ECO:0008006" key="3">
    <source>
        <dbReference type="Google" id="ProtNLM"/>
    </source>
</evidence>
<dbReference type="InterPro" id="IPR027417">
    <property type="entry name" value="P-loop_NTPase"/>
</dbReference>
<dbReference type="EMBL" id="CP014579">
    <property type="protein sequence ID" value="ANB74921.1"/>
    <property type="molecule type" value="Genomic_DNA"/>
</dbReference>
<accession>A0A160FQA5</accession>
<dbReference type="Gene3D" id="3.40.50.300">
    <property type="entry name" value="P-loop containing nucleotide triphosphate hydrolases"/>
    <property type="match status" value="1"/>
</dbReference>
<dbReference type="Pfam" id="PF13207">
    <property type="entry name" value="AAA_17"/>
    <property type="match status" value="1"/>
</dbReference>
<name>A0A160FQA5_9BURK</name>